<name>A0A5E8B392_9ASCO</name>
<gene>
    <name evidence="5" type="ORF">SAPINGB_P000298</name>
</gene>
<evidence type="ECO:0000313" key="5">
    <source>
        <dbReference type="EMBL" id="VVT44092.1"/>
    </source>
</evidence>
<evidence type="ECO:0000256" key="4">
    <source>
        <dbReference type="PIRNR" id="PIRNR002148"/>
    </source>
</evidence>
<organism evidence="5 6">
    <name type="scientific">Magnusiomyces paraingens</name>
    <dbReference type="NCBI Taxonomy" id="2606893"/>
    <lineage>
        <taxon>Eukaryota</taxon>
        <taxon>Fungi</taxon>
        <taxon>Dikarya</taxon>
        <taxon>Ascomycota</taxon>
        <taxon>Saccharomycotina</taxon>
        <taxon>Dipodascomycetes</taxon>
        <taxon>Dipodascales</taxon>
        <taxon>Dipodascaceae</taxon>
        <taxon>Magnusiomyces</taxon>
    </lineage>
</organism>
<dbReference type="GO" id="GO:0022626">
    <property type="term" value="C:cytosolic ribosome"/>
    <property type="evidence" value="ECO:0007669"/>
    <property type="project" value="UniProtKB-ARBA"/>
</dbReference>
<evidence type="ECO:0000256" key="1">
    <source>
        <dbReference type="ARBA" id="ARBA00010228"/>
    </source>
</evidence>
<dbReference type="GO" id="GO:0000461">
    <property type="term" value="P:endonucleolytic cleavage to generate mature 3'-end of SSU-rRNA from (SSU-rRNA, 5.8S rRNA, LSU-rRNA)"/>
    <property type="evidence" value="ECO:0007669"/>
    <property type="project" value="UniProtKB-ARBA"/>
</dbReference>
<dbReference type="EMBL" id="CABVLU010000001">
    <property type="protein sequence ID" value="VVT44092.1"/>
    <property type="molecule type" value="Genomic_DNA"/>
</dbReference>
<dbReference type="InterPro" id="IPR038579">
    <property type="entry name" value="Ribosomal_eS21_sf"/>
</dbReference>
<comment type="subunit">
    <text evidence="4">Component of the small ribosomal subunit.</text>
</comment>
<comment type="similarity">
    <text evidence="1 4">Belongs to the eukaryotic ribosomal protein eS21 family.</text>
</comment>
<accession>A0A5E8B392</accession>
<dbReference type="GO" id="GO:0006412">
    <property type="term" value="P:translation"/>
    <property type="evidence" value="ECO:0007669"/>
    <property type="project" value="InterPro"/>
</dbReference>
<dbReference type="Proteomes" id="UP000398389">
    <property type="component" value="Unassembled WGS sequence"/>
</dbReference>
<keyword evidence="4" id="KW-0963">Cytoplasm</keyword>
<keyword evidence="2 4" id="KW-0689">Ribosomal protein</keyword>
<keyword evidence="3 4" id="KW-0687">Ribonucleoprotein</keyword>
<sequence length="87" mass="9747">MENEQGVLVELYIPRKCDATNRIIKAKDHASVQINIADVDESGRAIAGKNTTYSICGYIRSKAESDDSLNRLAQQDGLLKNVFSYRR</sequence>
<dbReference type="RefSeq" id="XP_031850913.1">
    <property type="nucleotide sequence ID" value="XM_031995022.1"/>
</dbReference>
<keyword evidence="4" id="KW-0698">rRNA processing</keyword>
<proteinExistence type="inferred from homology"/>
<comment type="subcellular location">
    <subcellularLocation>
        <location evidence="4">Cytoplasm</location>
    </subcellularLocation>
</comment>
<dbReference type="InterPro" id="IPR001931">
    <property type="entry name" value="Ribosomal_eS21"/>
</dbReference>
<comment type="function">
    <text evidence="4">Required for the processing of the 20S rRNA-precursor to mature 18S rRNA in a late step of the maturation of 40S ribosomal subunits. Has a physiological role leading to 18S rRNA stability.</text>
</comment>
<dbReference type="FunFam" id="3.30.1230.20:FF:000001">
    <property type="entry name" value="40S ribosomal protein S21"/>
    <property type="match status" value="1"/>
</dbReference>
<dbReference type="Pfam" id="PF01249">
    <property type="entry name" value="Ribosomal_S21e"/>
    <property type="match status" value="1"/>
</dbReference>
<dbReference type="Gene3D" id="3.30.1230.20">
    <property type="match status" value="1"/>
</dbReference>
<dbReference type="AlphaFoldDB" id="A0A5E8B392"/>
<keyword evidence="6" id="KW-1185">Reference proteome</keyword>
<dbReference type="OrthoDB" id="278325at2759"/>
<dbReference type="PIRSF" id="PIRSF002148">
    <property type="entry name" value="Ribosomal_S21e"/>
    <property type="match status" value="1"/>
</dbReference>
<reference evidence="5 6" key="1">
    <citation type="submission" date="2019-09" db="EMBL/GenBank/DDBJ databases">
        <authorList>
            <person name="Brejova B."/>
        </authorList>
    </citation>
    <scope>NUCLEOTIDE SEQUENCE [LARGE SCALE GENOMIC DNA]</scope>
</reference>
<evidence type="ECO:0000313" key="6">
    <source>
        <dbReference type="Proteomes" id="UP000398389"/>
    </source>
</evidence>
<protein>
    <recommendedName>
        <fullName evidence="4">40S ribosomal protein S21</fullName>
    </recommendedName>
</protein>
<dbReference type="PANTHER" id="PTHR10442">
    <property type="entry name" value="40S RIBOSOMAL PROTEIN S21"/>
    <property type="match status" value="1"/>
</dbReference>
<dbReference type="GeneID" id="43579122"/>
<dbReference type="GO" id="GO:0003735">
    <property type="term" value="F:structural constituent of ribosome"/>
    <property type="evidence" value="ECO:0007669"/>
    <property type="project" value="InterPro"/>
</dbReference>
<evidence type="ECO:0000256" key="2">
    <source>
        <dbReference type="ARBA" id="ARBA00022980"/>
    </source>
</evidence>
<dbReference type="GO" id="GO:1990904">
    <property type="term" value="C:ribonucleoprotein complex"/>
    <property type="evidence" value="ECO:0007669"/>
    <property type="project" value="UniProtKB-KW"/>
</dbReference>
<evidence type="ECO:0000256" key="3">
    <source>
        <dbReference type="ARBA" id="ARBA00023274"/>
    </source>
</evidence>